<dbReference type="Pfam" id="PF05025">
    <property type="entry name" value="RbsD_FucU"/>
    <property type="match status" value="1"/>
</dbReference>
<dbReference type="Gene3D" id="3.40.1650.10">
    <property type="entry name" value="RbsD-like domain"/>
    <property type="match status" value="1"/>
</dbReference>
<evidence type="ECO:0000256" key="2">
    <source>
        <dbReference type="ARBA" id="ARBA00012862"/>
    </source>
</evidence>
<keyword evidence="3 6" id="KW-0963">Cytoplasm</keyword>
<feature type="active site" description="Proton donor" evidence="6">
    <location>
        <position position="20"/>
    </location>
</feature>
<evidence type="ECO:0000256" key="3">
    <source>
        <dbReference type="ARBA" id="ARBA00022490"/>
    </source>
</evidence>
<dbReference type="GO" id="GO:0048029">
    <property type="term" value="F:monosaccharide binding"/>
    <property type="evidence" value="ECO:0007669"/>
    <property type="project" value="InterPro"/>
</dbReference>
<comment type="subunit">
    <text evidence="6">Homodecamer.</text>
</comment>
<dbReference type="InterPro" id="IPR023064">
    <property type="entry name" value="D-ribose_pyranase"/>
</dbReference>
<dbReference type="GO" id="GO:0019303">
    <property type="term" value="P:D-ribose catabolic process"/>
    <property type="evidence" value="ECO:0007669"/>
    <property type="project" value="UniProtKB-UniRule"/>
</dbReference>
<dbReference type="HAMAP" id="MF_01661">
    <property type="entry name" value="D_rib_pyranase"/>
    <property type="match status" value="1"/>
</dbReference>
<proteinExistence type="inferred from homology"/>
<comment type="function">
    <text evidence="6">Catalyzes the interconversion of beta-pyran and beta-furan forms of D-ribose.</text>
</comment>
<dbReference type="GO" id="GO:0062193">
    <property type="term" value="F:D-ribose pyranase activity"/>
    <property type="evidence" value="ECO:0007669"/>
    <property type="project" value="UniProtKB-EC"/>
</dbReference>
<reference evidence="7 8" key="1">
    <citation type="submission" date="2019-12" db="EMBL/GenBank/DDBJ databases">
        <title>Genome sequenceing of Clostridium bovifaecis.</title>
        <authorList>
            <person name="Yao Y."/>
        </authorList>
    </citation>
    <scope>NUCLEOTIDE SEQUENCE [LARGE SCALE GENOMIC DNA]</scope>
    <source>
        <strain evidence="7 8">BXX</strain>
    </source>
</reference>
<dbReference type="EMBL" id="CP046522">
    <property type="protein sequence ID" value="QGU94654.1"/>
    <property type="molecule type" value="Genomic_DNA"/>
</dbReference>
<dbReference type="PANTHER" id="PTHR37831">
    <property type="entry name" value="D-RIBOSE PYRANASE"/>
    <property type="match status" value="1"/>
</dbReference>
<dbReference type="UniPathway" id="UPA00916">
    <property type="reaction ID" value="UER00888"/>
</dbReference>
<name>A0A6I6F067_9CLOT</name>
<evidence type="ECO:0000256" key="5">
    <source>
        <dbReference type="ARBA" id="ARBA00023277"/>
    </source>
</evidence>
<evidence type="ECO:0000256" key="4">
    <source>
        <dbReference type="ARBA" id="ARBA00023235"/>
    </source>
</evidence>
<comment type="subcellular location">
    <subcellularLocation>
        <location evidence="6">Cytoplasm</location>
    </subcellularLocation>
</comment>
<protein>
    <recommendedName>
        <fullName evidence="2 6">D-ribose pyranase</fullName>
        <ecNumber evidence="2 6">5.4.99.62</ecNumber>
    </recommendedName>
</protein>
<keyword evidence="4 6" id="KW-0413">Isomerase</keyword>
<evidence type="ECO:0000313" key="8">
    <source>
        <dbReference type="Proteomes" id="UP000422764"/>
    </source>
</evidence>
<feature type="binding site" evidence="6">
    <location>
        <position position="28"/>
    </location>
    <ligand>
        <name>substrate</name>
    </ligand>
</feature>
<dbReference type="GO" id="GO:0016872">
    <property type="term" value="F:intramolecular lyase activity"/>
    <property type="evidence" value="ECO:0007669"/>
    <property type="project" value="UniProtKB-UniRule"/>
</dbReference>
<keyword evidence="8" id="KW-1185">Reference proteome</keyword>
<accession>A0A6I6F067</accession>
<dbReference type="NCBIfam" id="NF008761">
    <property type="entry name" value="PRK11797.1"/>
    <property type="match status" value="1"/>
</dbReference>
<dbReference type="EC" id="5.4.99.62" evidence="2 6"/>
<comment type="similarity">
    <text evidence="6">Belongs to the RbsD / FucU family. RbsD subfamily.</text>
</comment>
<organism evidence="7 8">
    <name type="scientific">Clostridium bovifaecis</name>
    <dbReference type="NCBI Taxonomy" id="2184719"/>
    <lineage>
        <taxon>Bacteria</taxon>
        <taxon>Bacillati</taxon>
        <taxon>Bacillota</taxon>
        <taxon>Clostridia</taxon>
        <taxon>Eubacteriales</taxon>
        <taxon>Clostridiaceae</taxon>
        <taxon>Clostridium</taxon>
    </lineage>
</organism>
<dbReference type="SUPFAM" id="SSF102546">
    <property type="entry name" value="RbsD-like"/>
    <property type="match status" value="1"/>
</dbReference>
<dbReference type="InterPro" id="IPR023750">
    <property type="entry name" value="RbsD-like_sf"/>
</dbReference>
<feature type="binding site" evidence="6">
    <location>
        <position position="99"/>
    </location>
    <ligand>
        <name>substrate</name>
    </ligand>
</feature>
<evidence type="ECO:0000256" key="6">
    <source>
        <dbReference type="HAMAP-Rule" id="MF_01661"/>
    </source>
</evidence>
<keyword evidence="5 6" id="KW-0119">Carbohydrate metabolism</keyword>
<gene>
    <name evidence="6 7" type="primary">rbsD</name>
    <name evidence="7" type="ORF">GOM49_05630</name>
</gene>
<dbReference type="InterPro" id="IPR007721">
    <property type="entry name" value="RbsD_FucU"/>
</dbReference>
<comment type="catalytic activity">
    <reaction evidence="1 6">
        <text>beta-D-ribopyranose = beta-D-ribofuranose</text>
        <dbReference type="Rhea" id="RHEA:25432"/>
        <dbReference type="ChEBI" id="CHEBI:27476"/>
        <dbReference type="ChEBI" id="CHEBI:47002"/>
        <dbReference type="EC" id="5.4.99.62"/>
    </reaction>
</comment>
<dbReference type="Proteomes" id="UP000422764">
    <property type="component" value="Chromosome"/>
</dbReference>
<dbReference type="GO" id="GO:0005829">
    <property type="term" value="C:cytosol"/>
    <property type="evidence" value="ECO:0007669"/>
    <property type="project" value="TreeGrafter"/>
</dbReference>
<dbReference type="AlphaFoldDB" id="A0A6I6F067"/>
<dbReference type="PANTHER" id="PTHR37831:SF1">
    <property type="entry name" value="D-RIBOSE PYRANASE"/>
    <property type="match status" value="1"/>
</dbReference>
<sequence length="132" mass="14780">MLKSGILNPQIAKVLADTGHKDMLVVSDAGLPMPLEVERIDLAWKPNEPRYLDVLEEVLKYIVVEKAILAEELKTVSPEMHDKILKTLPEGIEIEYVQHVDLKEKTKSARAIIRTGEFTPYPSVILVAGCAY</sequence>
<comment type="caution">
    <text evidence="6">Lacks conserved residue(s) required for the propagation of feature annotation.</text>
</comment>
<evidence type="ECO:0000313" key="7">
    <source>
        <dbReference type="EMBL" id="QGU94654.1"/>
    </source>
</evidence>
<evidence type="ECO:0000256" key="1">
    <source>
        <dbReference type="ARBA" id="ARBA00000223"/>
    </source>
</evidence>
<comment type="pathway">
    <text evidence="6">Carbohydrate metabolism; D-ribose degradation; D-ribose 5-phosphate from beta-D-ribopyranose: step 1/2.</text>
</comment>